<protein>
    <submittedName>
        <fullName evidence="8">O-glycosylation ligase, exosortase A system-associated</fullName>
    </submittedName>
</protein>
<reference evidence="8 9" key="1">
    <citation type="journal article" date="2020" name="Microorganisms">
        <title>Osmotic Adaptation and Compatible Solute Biosynthesis of Phototrophic Bacteria as Revealed from Genome Analyses.</title>
        <authorList>
            <person name="Imhoff J.F."/>
            <person name="Rahn T."/>
            <person name="Kunzel S."/>
            <person name="Keller A."/>
            <person name="Neulinger S.C."/>
        </authorList>
    </citation>
    <scope>NUCLEOTIDE SEQUENCE [LARGE SCALE GENOMIC DNA]</scope>
    <source>
        <strain evidence="8 9">DSM 6210</strain>
    </source>
</reference>
<proteinExistence type="predicted"/>
<sequence length="485" mass="53893">MGLRDIFLLVTIYGSIPFIYMKPFIGVLVWYWLALMNPHRISWTLTNQPFAQIIALAMLSSLLIARNEPKQLPVTPITVTLGLFWVWMLVTTVFSLYPNLAWWQWDKVWKIMLTTFVAILVLNSKERIIALTTVAALSIGYYGFKGGLFTILKGGNFRVWGPPGSFIGGNNEVGLALIMTIPLLFFLRSIVPYRLVKLGLLIGIVLCVFAIFGTQSRGAFVGVTAMGLYLVWKSKNKFGFFILAAVLGTVVFTFMPPDWHERMGTIATYEEDGSAMGRIKAWEMAFNLALNRPFGGGFETFKPATYLMYLPEVGGRRTDAHSIYFETMAEHGFIGLTLFLLIGIFSLLACGRIIRRTRRIADLQWMNMLARMMQVALIGYAVSGAFLGLAYFNFYYALVAIVVGMTVVLKQELPVTAPEKKQGGAMTPPHLQPALSSGLAAVMQSSPSARTAGRAPKPVAAPARMKALPTIKEAIALGKDWYHRL</sequence>
<dbReference type="EMBL" id="NRRV01000021">
    <property type="protein sequence ID" value="MBK1631083.1"/>
    <property type="molecule type" value="Genomic_DNA"/>
</dbReference>
<feature type="transmembrane region" description="Helical" evidence="5">
    <location>
        <begin position="77"/>
        <end position="96"/>
    </location>
</feature>
<feature type="transmembrane region" description="Helical" evidence="5">
    <location>
        <begin position="173"/>
        <end position="192"/>
    </location>
</feature>
<evidence type="ECO:0000259" key="6">
    <source>
        <dbReference type="Pfam" id="PF04932"/>
    </source>
</evidence>
<dbReference type="Pfam" id="PF04932">
    <property type="entry name" value="Wzy_C"/>
    <property type="match status" value="1"/>
</dbReference>
<gene>
    <name evidence="8" type="ORF">CKO31_10085</name>
</gene>
<dbReference type="NCBIfam" id="TIGR03097">
    <property type="entry name" value="PEP_O_lig_1"/>
    <property type="match status" value="1"/>
</dbReference>
<keyword evidence="8" id="KW-0436">Ligase</keyword>
<dbReference type="PANTHER" id="PTHR37422:SF13">
    <property type="entry name" value="LIPOPOLYSACCHARIDE BIOSYNTHESIS PROTEIN PA4999-RELATED"/>
    <property type="match status" value="1"/>
</dbReference>
<feature type="domain" description="O-antigen ligase-related" evidence="6">
    <location>
        <begin position="203"/>
        <end position="340"/>
    </location>
</feature>
<feature type="transmembrane region" description="Helical" evidence="5">
    <location>
        <begin position="108"/>
        <end position="124"/>
    </location>
</feature>
<feature type="domain" description="DUF5935" evidence="7">
    <location>
        <begin position="3"/>
        <end position="186"/>
    </location>
</feature>
<feature type="transmembrane region" description="Helical" evidence="5">
    <location>
        <begin position="45"/>
        <end position="65"/>
    </location>
</feature>
<evidence type="ECO:0000259" key="7">
    <source>
        <dbReference type="Pfam" id="PF19358"/>
    </source>
</evidence>
<feature type="transmembrane region" description="Helical" evidence="5">
    <location>
        <begin position="198"/>
        <end position="231"/>
    </location>
</feature>
<evidence type="ECO:0000256" key="5">
    <source>
        <dbReference type="SAM" id="Phobius"/>
    </source>
</evidence>
<name>A0ABS1CGR2_9GAMM</name>
<dbReference type="Proteomes" id="UP000748752">
    <property type="component" value="Unassembled WGS sequence"/>
</dbReference>
<evidence type="ECO:0000256" key="1">
    <source>
        <dbReference type="ARBA" id="ARBA00004141"/>
    </source>
</evidence>
<dbReference type="InterPro" id="IPR007016">
    <property type="entry name" value="O-antigen_ligase-rel_domated"/>
</dbReference>
<dbReference type="InterPro" id="IPR045979">
    <property type="entry name" value="DUF5935"/>
</dbReference>
<feature type="transmembrane region" description="Helical" evidence="5">
    <location>
        <begin position="6"/>
        <end position="33"/>
    </location>
</feature>
<keyword evidence="4 5" id="KW-0472">Membrane</keyword>
<feature type="transmembrane region" description="Helical" evidence="5">
    <location>
        <begin position="238"/>
        <end position="255"/>
    </location>
</feature>
<evidence type="ECO:0000256" key="4">
    <source>
        <dbReference type="ARBA" id="ARBA00023136"/>
    </source>
</evidence>
<feature type="transmembrane region" description="Helical" evidence="5">
    <location>
        <begin position="130"/>
        <end position="152"/>
    </location>
</feature>
<keyword evidence="3 5" id="KW-1133">Transmembrane helix</keyword>
<accession>A0ABS1CGR2</accession>
<comment type="subcellular location">
    <subcellularLocation>
        <location evidence="1">Membrane</location>
        <topology evidence="1">Multi-pass membrane protein</topology>
    </subcellularLocation>
</comment>
<dbReference type="InterPro" id="IPR017528">
    <property type="entry name" value="CHP03097O-antigen_lig-rel"/>
</dbReference>
<dbReference type="InterPro" id="IPR051533">
    <property type="entry name" value="WaaL-like"/>
</dbReference>
<dbReference type="RefSeq" id="WP_200236723.1">
    <property type="nucleotide sequence ID" value="NZ_NRRV01000021.1"/>
</dbReference>
<feature type="transmembrane region" description="Helical" evidence="5">
    <location>
        <begin position="333"/>
        <end position="354"/>
    </location>
</feature>
<dbReference type="Pfam" id="PF19358">
    <property type="entry name" value="DUF5935"/>
    <property type="match status" value="1"/>
</dbReference>
<keyword evidence="2 5" id="KW-0812">Transmembrane</keyword>
<keyword evidence="9" id="KW-1185">Reference proteome</keyword>
<evidence type="ECO:0000256" key="2">
    <source>
        <dbReference type="ARBA" id="ARBA00022692"/>
    </source>
</evidence>
<comment type="caution">
    <text evidence="8">The sequence shown here is derived from an EMBL/GenBank/DDBJ whole genome shotgun (WGS) entry which is preliminary data.</text>
</comment>
<feature type="transmembrane region" description="Helical" evidence="5">
    <location>
        <begin position="375"/>
        <end position="408"/>
    </location>
</feature>
<evidence type="ECO:0000313" key="8">
    <source>
        <dbReference type="EMBL" id="MBK1631083.1"/>
    </source>
</evidence>
<dbReference type="PANTHER" id="PTHR37422">
    <property type="entry name" value="TEICHURONIC ACID BIOSYNTHESIS PROTEIN TUAE"/>
    <property type="match status" value="1"/>
</dbReference>
<evidence type="ECO:0000313" key="9">
    <source>
        <dbReference type="Proteomes" id="UP000748752"/>
    </source>
</evidence>
<dbReference type="GO" id="GO:0016874">
    <property type="term" value="F:ligase activity"/>
    <property type="evidence" value="ECO:0007669"/>
    <property type="project" value="UniProtKB-KW"/>
</dbReference>
<organism evidence="8 9">
    <name type="scientific">Thiohalocapsa halophila</name>
    <dbReference type="NCBI Taxonomy" id="69359"/>
    <lineage>
        <taxon>Bacteria</taxon>
        <taxon>Pseudomonadati</taxon>
        <taxon>Pseudomonadota</taxon>
        <taxon>Gammaproteobacteria</taxon>
        <taxon>Chromatiales</taxon>
        <taxon>Chromatiaceae</taxon>
        <taxon>Thiohalocapsa</taxon>
    </lineage>
</organism>
<evidence type="ECO:0000256" key="3">
    <source>
        <dbReference type="ARBA" id="ARBA00022989"/>
    </source>
</evidence>